<dbReference type="Gene3D" id="3.30.2090.10">
    <property type="entry name" value="Multidrug efflux transporter AcrB TolC docking domain, DN and DC subdomains"/>
    <property type="match status" value="1"/>
</dbReference>
<dbReference type="EMBL" id="CAMXCT030000001">
    <property type="protein sequence ID" value="CAL4759131.1"/>
    <property type="molecule type" value="Genomic_DNA"/>
</dbReference>
<feature type="transmembrane region" description="Helical" evidence="2">
    <location>
        <begin position="644"/>
        <end position="665"/>
    </location>
</feature>
<dbReference type="GO" id="GO:0005886">
    <property type="term" value="C:plasma membrane"/>
    <property type="evidence" value="ECO:0007669"/>
    <property type="project" value="TreeGrafter"/>
</dbReference>
<proteinExistence type="predicted"/>
<feature type="transmembrane region" description="Helical" evidence="2">
    <location>
        <begin position="1718"/>
        <end position="1738"/>
    </location>
</feature>
<dbReference type="Proteomes" id="UP001152797">
    <property type="component" value="Unassembled WGS sequence"/>
</dbReference>
<evidence type="ECO:0000259" key="3">
    <source>
        <dbReference type="Pfam" id="PF04909"/>
    </source>
</evidence>
<organism evidence="5">
    <name type="scientific">Cladocopium goreaui</name>
    <dbReference type="NCBI Taxonomy" id="2562237"/>
    <lineage>
        <taxon>Eukaryota</taxon>
        <taxon>Sar</taxon>
        <taxon>Alveolata</taxon>
        <taxon>Dinophyceae</taxon>
        <taxon>Suessiales</taxon>
        <taxon>Symbiodiniaceae</taxon>
        <taxon>Cladocopium</taxon>
    </lineage>
</organism>
<dbReference type="NCBIfam" id="TIGR00210">
    <property type="entry name" value="gltS"/>
    <property type="match status" value="1"/>
</dbReference>
<dbReference type="Pfam" id="PF00873">
    <property type="entry name" value="ACR_tran"/>
    <property type="match status" value="2"/>
</dbReference>
<dbReference type="InterPro" id="IPR001036">
    <property type="entry name" value="Acrflvin-R"/>
</dbReference>
<dbReference type="SUPFAM" id="SSF82866">
    <property type="entry name" value="Multidrug efflux transporter AcrB transmembrane domain"/>
    <property type="match status" value="1"/>
</dbReference>
<name>A0A9P1BEL6_9DINO</name>
<feature type="transmembrane region" description="Helical" evidence="2">
    <location>
        <begin position="583"/>
        <end position="607"/>
    </location>
</feature>
<feature type="coiled-coil region" evidence="1">
    <location>
        <begin position="1"/>
        <end position="53"/>
    </location>
</feature>
<dbReference type="InterPro" id="IPR027463">
    <property type="entry name" value="AcrB_DN_DC_subdom"/>
</dbReference>
<dbReference type="Pfam" id="PF03616">
    <property type="entry name" value="Glt_symporter"/>
    <property type="match status" value="1"/>
</dbReference>
<dbReference type="Gene3D" id="3.30.70.1430">
    <property type="entry name" value="Multidrug efflux transporter AcrB pore domain"/>
    <property type="match status" value="2"/>
</dbReference>
<evidence type="ECO:0000256" key="1">
    <source>
        <dbReference type="SAM" id="Coils"/>
    </source>
</evidence>
<dbReference type="EMBL" id="CAMXCT010000001">
    <property type="protein sequence ID" value="CAI3971819.1"/>
    <property type="molecule type" value="Genomic_DNA"/>
</dbReference>
<reference evidence="5" key="1">
    <citation type="submission" date="2022-10" db="EMBL/GenBank/DDBJ databases">
        <authorList>
            <person name="Chen Y."/>
            <person name="Dougan E. K."/>
            <person name="Chan C."/>
            <person name="Rhodes N."/>
            <person name="Thang M."/>
        </authorList>
    </citation>
    <scope>NUCLEOTIDE SEQUENCE</scope>
</reference>
<keyword evidence="1" id="KW-0175">Coiled coil</keyword>
<dbReference type="SUPFAM" id="SSF82693">
    <property type="entry name" value="Multidrug efflux transporter AcrB pore domain, PN1, PN2, PC1 and PC2 subdomains"/>
    <property type="match status" value="2"/>
</dbReference>
<keyword evidence="2" id="KW-1133">Transmembrane helix</keyword>
<evidence type="ECO:0000313" key="5">
    <source>
        <dbReference type="EMBL" id="CAI3971819.1"/>
    </source>
</evidence>
<feature type="domain" description="DUF4440" evidence="4">
    <location>
        <begin position="768"/>
        <end position="852"/>
    </location>
</feature>
<dbReference type="PANTHER" id="PTHR32063">
    <property type="match status" value="1"/>
</dbReference>
<dbReference type="SUPFAM" id="SSF51556">
    <property type="entry name" value="Metallo-dependent hydrolases"/>
    <property type="match status" value="1"/>
</dbReference>
<accession>A0A9P1BEL6</accession>
<keyword evidence="2" id="KW-0472">Membrane</keyword>
<keyword evidence="7" id="KW-1185">Reference proteome</keyword>
<dbReference type="PRINTS" id="PR00702">
    <property type="entry name" value="ACRIFLAVINRP"/>
</dbReference>
<dbReference type="Gene3D" id="3.10.450.50">
    <property type="match status" value="1"/>
</dbReference>
<dbReference type="Pfam" id="PF04909">
    <property type="entry name" value="Amidohydro_2"/>
    <property type="match status" value="1"/>
</dbReference>
<dbReference type="InterPro" id="IPR004445">
    <property type="entry name" value="GltS"/>
</dbReference>
<feature type="domain" description="Amidohydrolase-related" evidence="3">
    <location>
        <begin position="1469"/>
        <end position="1637"/>
    </location>
</feature>
<evidence type="ECO:0000313" key="7">
    <source>
        <dbReference type="Proteomes" id="UP001152797"/>
    </source>
</evidence>
<dbReference type="GO" id="GO:0015813">
    <property type="term" value="P:L-glutamate transmembrane transport"/>
    <property type="evidence" value="ECO:0007669"/>
    <property type="project" value="InterPro"/>
</dbReference>
<protein>
    <submittedName>
        <fullName evidence="6">Efflux pump membrane transporter BepE</fullName>
    </submittedName>
</protein>
<evidence type="ECO:0000313" key="6">
    <source>
        <dbReference type="EMBL" id="CAL4759131.1"/>
    </source>
</evidence>
<dbReference type="GO" id="GO:0042910">
    <property type="term" value="F:xenobiotic transmembrane transporter activity"/>
    <property type="evidence" value="ECO:0007669"/>
    <property type="project" value="TreeGrafter"/>
</dbReference>
<feature type="transmembrane region" description="Helical" evidence="2">
    <location>
        <begin position="1805"/>
        <end position="1827"/>
    </location>
</feature>
<dbReference type="InterPro" id="IPR032710">
    <property type="entry name" value="NTF2-like_dom_sf"/>
</dbReference>
<dbReference type="Gene3D" id="3.30.70.1440">
    <property type="entry name" value="Multidrug efflux transporter AcrB pore domain"/>
    <property type="match status" value="1"/>
</dbReference>
<feature type="transmembrane region" description="Helical" evidence="2">
    <location>
        <begin position="280"/>
        <end position="303"/>
    </location>
</feature>
<dbReference type="EMBL" id="CAMXCT020000001">
    <property type="protein sequence ID" value="CAL1125194.1"/>
    <property type="molecule type" value="Genomic_DNA"/>
</dbReference>
<feature type="transmembrane region" description="Helical" evidence="2">
    <location>
        <begin position="721"/>
        <end position="747"/>
    </location>
</feature>
<dbReference type="Gene3D" id="1.20.1640.10">
    <property type="entry name" value="Multidrug efflux transporter AcrB transmembrane domain"/>
    <property type="match status" value="3"/>
</dbReference>
<evidence type="ECO:0000256" key="2">
    <source>
        <dbReference type="SAM" id="Phobius"/>
    </source>
</evidence>
<keyword evidence="2" id="KW-0812">Transmembrane</keyword>
<feature type="transmembrane region" description="Helical" evidence="2">
    <location>
        <begin position="1952"/>
        <end position="1974"/>
    </location>
</feature>
<feature type="transmembrane region" description="Helical" evidence="2">
    <location>
        <begin position="1684"/>
        <end position="1706"/>
    </location>
</feature>
<dbReference type="GO" id="GO:0015501">
    <property type="term" value="F:glutamate:sodium symporter activity"/>
    <property type="evidence" value="ECO:0007669"/>
    <property type="project" value="InterPro"/>
</dbReference>
<sequence>MADVSDLVQRIRNEFAESQEKLKKFQKNQVEAHHEKLDRLERLEQIFDQLQKVWRPRLEALAHEFGDRLETTPKISKGQRQAAFKVESSLARIRLSFAALSNPEVTELILIYDLEILPVLMQFERHAEISFPLDDIDPEAIGKWFDDRIVGFVHTYLALHENEYYLKDHMVEDPIAHVRFPKFAAGATRNRQGNTYYFISEETAADFEKQFAMKIAVSTFFSAVNSLTFSPALSGLLLRPKHEQRNPLSRLSNALLGWFFKLFNRGFNLGADYYSRGVSLLLRGSFIVLLAYGGLLFLTYVSFTSVPTGFIPQQDKGYLLVNVRLPDSVSLERTENAIGSNYGFIYVILDDFHHRHGADLNADAIAAKLRNACYRDVQEASVAVFGAPAVEGLGNAGGFKLMVRDICDLGLDLLQATSEDLVAEGNDRPALVGFYTAFRARTPQMYVDVDRKQCKQMGVPLDEVFLTLQLYLGGYYTNHFNRFGRTWQVNLQSDPEFRLTPDQVRQLKVRNSEGEMVPLGSVVKISPTGGPAMIVRYNGVTAAAVNGGSLPGVSSGTVISTIDTLASRVLPQGMNFQWTELTLLQILAGNTAIVVFGLAVVLVFLVLATQYESLTLPLAVILVVPMCLLSSVAGVAWAGMDINIFLQIGFVVLVGLTSKNAILIVEFAKEKSAQGASPTDATVEACRLRLRPIMMTSLAFILGVVPLALAVGAGAEMRKSLGIAVFSGMLGVTLFGLLRTPVFYFVIVKLTGDRHGSGKVSRQGHVENDGAVYTNPLSGEQISGREAIEQQFTEIFAEAEVATLEATTDSIQFVSPGVAIERGTAKVVRPDKQREVSRYTAVYVKLDGKWLLDRVSEENIMELPSHFEQLKSLEWLTGTWGDQDESATVVIDCYWSRNENFLVRSFTIQIRDSIEMAGLQFIGWDPSTKKIRSWVFDSDGGFGHGTWSNKGNMWYVQQSGVLPDGRITSSVNVITYLDDTTCSLQSINRSVDGELLPNVQEVVLTKGAAGAVAAAGAEEVEEVPHVADIVGQAAQLELRGGQPPSSFAVPVLEQRHYPEQANVRGQAIVRERIVLERGSARQSVGMHVCKTFHHGSTTDKNGTTIECRGWAAWRINRPYRWATWAAITGWVGYGWSDATPYSYGENVYYDDGSVYYNDDVVATEEEYAQQAEDIVAAAPQVAPASAEWMPLGVFALTPDGQASGPDPSLFLQLAISKEGVITGTLNNSVTNRTQTIEGYVDKATQRCAWNVVGQTRPIMESDSVYALGESEDEALVKQACEAWEEFGALMIKSRSTALRFCFLVLLLMGGSVSPPTRAEELQAGQDGYLFHDSHLHLTNYVQEGTDIRQFLEIMGDKVGRSMLSGIPLQQQWMYANTGDFAPTYYTQTDAPLYYYSFTDAIIAHEYLRLKPDEQQRLDPMITGFNPTDMYAADHIRRVLLMFPGVFSGIGEFSIHKEFVSSKIAGEVATLNNKALDRILDFAAEVGMPVVLHCDVNTPFPRPNQDPYIVTKLRELADRHSDTVIIWAHLGLGRVVRPVEDQLGMAERGLRDRASKNIHFDISWDETAKYLVGSPESIEATADLINRFPEHFLFGTDSVAPQNTEQYLHVYKLYKPLLAKLTPEARHLLLKGNYERIFDEARRRVREWESENERPCVDVLIVAIAVLWVGNRITRAVPLLSKYSIPIAVTGGLFCSIIVAAISVLGGPKIVFDMDMRDTLLMVFFTTIGVSAKLSRLAAGGKALGLMAICAGVFLVVQDFTGVLLAKAFGAHPGYGLFAGSVSLAGGHGTAIAWGQEAEAAGLQNAGLAGIAFATFGLVAGGIIGGPVSEWLIKRRGLVPKDTSKETNNVEDSIKPDVYSLESALGVMLVLAVCLSLGEILNRWFFSNDIKLPGFLTAMMVGILVTNLADRFDNPLPAGHFEKVGEISLQLFLAMSLMSMDLSSLANSFGMIFFVLMIQIVVLTLFAVLVIFRVMGRDYDAAVIVGGFCGLGMGATPVAIANMSRRSPRFVIEALRNAVTDNIDDNPRYDAEVQ</sequence>
<evidence type="ECO:0000259" key="4">
    <source>
        <dbReference type="Pfam" id="PF14534"/>
    </source>
</evidence>
<dbReference type="OrthoDB" id="8300506at2759"/>
<dbReference type="Pfam" id="PF14534">
    <property type="entry name" value="DUF4440"/>
    <property type="match status" value="1"/>
</dbReference>
<dbReference type="PANTHER" id="PTHR32063:SF11">
    <property type="entry name" value="CATION OR DRUG EFFLUX SYSTEM PROTEIN"/>
    <property type="match status" value="1"/>
</dbReference>
<dbReference type="InterPro" id="IPR032466">
    <property type="entry name" value="Metal_Hydrolase"/>
</dbReference>
<feature type="transmembrane region" description="Helical" evidence="2">
    <location>
        <begin position="1980"/>
        <end position="1999"/>
    </location>
</feature>
<dbReference type="GO" id="GO:0016787">
    <property type="term" value="F:hydrolase activity"/>
    <property type="evidence" value="ECO:0007669"/>
    <property type="project" value="InterPro"/>
</dbReference>
<dbReference type="InterPro" id="IPR006680">
    <property type="entry name" value="Amidohydro-rel"/>
</dbReference>
<dbReference type="SUPFAM" id="SSF82714">
    <property type="entry name" value="Multidrug efflux transporter AcrB TolC docking domain, DN and DC subdomains"/>
    <property type="match status" value="1"/>
</dbReference>
<dbReference type="Gene3D" id="3.20.20.140">
    <property type="entry name" value="Metal-dependent hydrolases"/>
    <property type="match status" value="1"/>
</dbReference>
<feature type="transmembrane region" description="Helical" evidence="2">
    <location>
        <begin position="614"/>
        <end position="638"/>
    </location>
</feature>
<feature type="transmembrane region" description="Helical" evidence="2">
    <location>
        <begin position="1857"/>
        <end position="1877"/>
    </location>
</feature>
<reference evidence="6 7" key="2">
    <citation type="submission" date="2024-05" db="EMBL/GenBank/DDBJ databases">
        <authorList>
            <person name="Chen Y."/>
            <person name="Shah S."/>
            <person name="Dougan E. K."/>
            <person name="Thang M."/>
            <person name="Chan C."/>
        </authorList>
    </citation>
    <scope>NUCLEOTIDE SEQUENCE [LARGE SCALE GENOMIC DNA]</scope>
</reference>
<feature type="transmembrane region" description="Helical" evidence="2">
    <location>
        <begin position="1745"/>
        <end position="1768"/>
    </location>
</feature>
<feature type="transmembrane region" description="Helical" evidence="2">
    <location>
        <begin position="1774"/>
        <end position="1793"/>
    </location>
</feature>
<feature type="transmembrane region" description="Helical" evidence="2">
    <location>
        <begin position="697"/>
        <end position="715"/>
    </location>
</feature>
<dbReference type="SUPFAM" id="SSF54427">
    <property type="entry name" value="NTF2-like"/>
    <property type="match status" value="1"/>
</dbReference>
<comment type="caution">
    <text evidence="5">The sequence shown here is derived from an EMBL/GenBank/DDBJ whole genome shotgun (WGS) entry which is preliminary data.</text>
</comment>
<gene>
    <name evidence="5" type="ORF">C1SCF055_LOCUS409</name>
</gene>
<dbReference type="InterPro" id="IPR027843">
    <property type="entry name" value="DUF4440"/>
</dbReference>